<gene>
    <name evidence="3" type="ORF">NG821_01055</name>
</gene>
<feature type="compositionally biased region" description="Basic and acidic residues" evidence="2">
    <location>
        <begin position="119"/>
        <end position="138"/>
    </location>
</feature>
<feature type="compositionally biased region" description="Basic and acidic residues" evidence="2">
    <location>
        <begin position="762"/>
        <end position="779"/>
    </location>
</feature>
<sequence>MMDSQENTPIKGKMEEENQVEQSATSEEVASEKKEATQEPIEEHENLQSEKTTEEPTVSQAPDEPVKPTPEPAVETTSEPETADAPTADEGDTTTSEESPKASEDKSPAEGEGTSEATTAKEKPEKTAPSEKVYKTRQEVLDRVTEIARGKEAPEKAEVDHLKTTFYKLLNIDREAKMKAYIDGGGDPDHYPALPDDMEEAFKAEMQIIREKRAKVLERQEEEKEENLKKKENIIEKIKAMATSPEAANKSYQEFKNLQQEWKEIRAVPPEKANELWRNYQLYVEQFYDLLNLNREAREYDFKKNLELKTKLCEEAEKLADVTDVISAFQQLQELHQEYRETGPVAKDLREKVWARFKAASTVINKRHQEYFEKIRAKEKDNLEKKTALCEKVEAIAQEENKSASDWEHHTKDIIEIQGEWRKIGFAPQKMNVKIFQRFRSACDEFFNGKAEYFKGLKAKFAENLEKKKALVEKAQALTDSTDWHATTDKLIALQKEWKTVGMVPKKEGDKLWNEFLSACNHFFEARNAVQAGSHKEEHDNLDKKNEIIAKLQDLLKNPGDKVQEVVQKLVSEYNETGHVPYKDKDKVYKAYHDVLDQIYTNLHVSVARHRLENFRSSLKNVAQRGEDALGNERARLMHRYESLKQEINTYENNLGFLNAASKKGNSLIEEMNRKVQRQKDNLELVRQQIKAIDQKNREFAAGKTAAKATPKSVKVSSAPVAEAAPKPAAKVTPTPAEKISSAPAAEATPTPTEKVAPAAEKQVDQPADSKSESKPAEN</sequence>
<accession>A0ABT1BUI6</accession>
<feature type="region of interest" description="Disordered" evidence="2">
    <location>
        <begin position="1"/>
        <end position="138"/>
    </location>
</feature>
<evidence type="ECO:0000256" key="2">
    <source>
        <dbReference type="SAM" id="MobiDB-lite"/>
    </source>
</evidence>
<feature type="compositionally biased region" description="Basic and acidic residues" evidence="2">
    <location>
        <begin position="98"/>
        <end position="109"/>
    </location>
</feature>
<organism evidence="3 4">
    <name type="scientific">Segatella cerevisiae</name>
    <dbReference type="NCBI Taxonomy" id="2053716"/>
    <lineage>
        <taxon>Bacteria</taxon>
        <taxon>Pseudomonadati</taxon>
        <taxon>Bacteroidota</taxon>
        <taxon>Bacteroidia</taxon>
        <taxon>Bacteroidales</taxon>
        <taxon>Prevotellaceae</taxon>
        <taxon>Segatella</taxon>
    </lineage>
</organism>
<feature type="coiled-coil region" evidence="1">
    <location>
        <begin position="627"/>
        <end position="696"/>
    </location>
</feature>
<keyword evidence="1" id="KW-0175">Coiled coil</keyword>
<evidence type="ECO:0000313" key="4">
    <source>
        <dbReference type="Proteomes" id="UP001204015"/>
    </source>
</evidence>
<evidence type="ECO:0000256" key="1">
    <source>
        <dbReference type="SAM" id="Coils"/>
    </source>
</evidence>
<reference evidence="3 4" key="1">
    <citation type="submission" date="2022-06" db="EMBL/GenBank/DDBJ databases">
        <title>A taxonomic note on the genus Prevotella: Description of four novel genera and emended description of the genera Hallella and Xylanibacter.</title>
        <authorList>
            <person name="Hitch T.C.A."/>
        </authorList>
    </citation>
    <scope>NUCLEOTIDE SEQUENCE [LARGE SCALE GENOMIC DNA]</scope>
    <source>
        <strain evidence="3 4">DSM 100619</strain>
    </source>
</reference>
<name>A0ABT1BUI6_9BACT</name>
<keyword evidence="4" id="KW-1185">Reference proteome</keyword>
<feature type="region of interest" description="Disordered" evidence="2">
    <location>
        <begin position="701"/>
        <end position="779"/>
    </location>
</feature>
<dbReference type="Pfam" id="PF03993">
    <property type="entry name" value="DUF349"/>
    <property type="match status" value="5"/>
</dbReference>
<proteinExistence type="predicted"/>
<protein>
    <submittedName>
        <fullName evidence="3">DUF349 domain-containing protein</fullName>
    </submittedName>
</protein>
<dbReference type="Proteomes" id="UP001204015">
    <property type="component" value="Unassembled WGS sequence"/>
</dbReference>
<dbReference type="EMBL" id="JAMXLY010000002">
    <property type="protein sequence ID" value="MCO6024445.1"/>
    <property type="molecule type" value="Genomic_DNA"/>
</dbReference>
<evidence type="ECO:0000313" key="3">
    <source>
        <dbReference type="EMBL" id="MCO6024445.1"/>
    </source>
</evidence>
<feature type="compositionally biased region" description="Basic and acidic residues" evidence="2">
    <location>
        <begin position="30"/>
        <end position="54"/>
    </location>
</feature>
<feature type="coiled-coil region" evidence="1">
    <location>
        <begin position="206"/>
        <end position="241"/>
    </location>
</feature>
<feature type="compositionally biased region" description="Low complexity" evidence="2">
    <location>
        <begin position="702"/>
        <end position="761"/>
    </location>
</feature>
<dbReference type="InterPro" id="IPR007139">
    <property type="entry name" value="DUF349"/>
</dbReference>
<comment type="caution">
    <text evidence="3">The sequence shown here is derived from an EMBL/GenBank/DDBJ whole genome shotgun (WGS) entry which is preliminary data.</text>
</comment>